<dbReference type="AlphaFoldDB" id="A0A8T2L1C4"/>
<protein>
    <submittedName>
        <fullName evidence="3">52 kDa repressor of the inhibitor of the protein kinase-like</fullName>
    </submittedName>
</protein>
<accession>A0A8T2L1C4</accession>
<dbReference type="InterPro" id="IPR025398">
    <property type="entry name" value="DUF4371"/>
</dbReference>
<reference evidence="3 4" key="1">
    <citation type="submission" date="2021-07" db="EMBL/GenBank/DDBJ databases">
        <authorList>
            <person name="Imarazene B."/>
            <person name="Zahm M."/>
            <person name="Klopp C."/>
            <person name="Cabau C."/>
            <person name="Beille S."/>
            <person name="Jouanno E."/>
            <person name="Castinel A."/>
            <person name="Lluch J."/>
            <person name="Gil L."/>
            <person name="Kuchtly C."/>
            <person name="Lopez Roques C."/>
            <person name="Donnadieu C."/>
            <person name="Parrinello H."/>
            <person name="Journot L."/>
            <person name="Du K."/>
            <person name="Schartl M."/>
            <person name="Retaux S."/>
            <person name="Guiguen Y."/>
        </authorList>
    </citation>
    <scope>NUCLEOTIDE SEQUENCE [LARGE SCALE GENOMIC DNA]</scope>
    <source>
        <strain evidence="3">Pach_M1</strain>
        <tissue evidence="3">Testis</tissue>
    </source>
</reference>
<evidence type="ECO:0000313" key="3">
    <source>
        <dbReference type="EMBL" id="KAG9264717.1"/>
    </source>
</evidence>
<dbReference type="InterPro" id="IPR012337">
    <property type="entry name" value="RNaseH-like_sf"/>
</dbReference>
<dbReference type="PANTHER" id="PTHR46289:SF16">
    <property type="entry name" value="52 KDA REPRESSOR OF THE INHIBITOR OF THE PROTEIN KINASE"/>
    <property type="match status" value="1"/>
</dbReference>
<dbReference type="OrthoDB" id="120976at2759"/>
<dbReference type="GO" id="GO:0046983">
    <property type="term" value="F:protein dimerization activity"/>
    <property type="evidence" value="ECO:0007669"/>
    <property type="project" value="InterPro"/>
</dbReference>
<dbReference type="PROSITE" id="PS51257">
    <property type="entry name" value="PROKAR_LIPOPROTEIN"/>
    <property type="match status" value="1"/>
</dbReference>
<dbReference type="Pfam" id="PF05699">
    <property type="entry name" value="Dimer_Tnp_hAT"/>
    <property type="match status" value="1"/>
</dbReference>
<evidence type="ECO:0000259" key="1">
    <source>
        <dbReference type="Pfam" id="PF05699"/>
    </source>
</evidence>
<gene>
    <name evidence="3" type="primary">THAP12</name>
    <name evidence="3" type="ORF">AMEX_G21032</name>
</gene>
<name>A0A8T2L1C4_ASTMX</name>
<dbReference type="InterPro" id="IPR008906">
    <property type="entry name" value="HATC_C_dom"/>
</dbReference>
<feature type="domain" description="HAT C-terminal dimerisation" evidence="1">
    <location>
        <begin position="562"/>
        <end position="621"/>
    </location>
</feature>
<dbReference type="EMBL" id="JAICCE010000018">
    <property type="protein sequence ID" value="KAG9264717.1"/>
    <property type="molecule type" value="Genomic_DNA"/>
</dbReference>
<dbReference type="Proteomes" id="UP000752171">
    <property type="component" value="Unassembled WGS sequence"/>
</dbReference>
<dbReference type="InterPro" id="IPR052958">
    <property type="entry name" value="IFN-induced_PKR_regulator"/>
</dbReference>
<dbReference type="PANTHER" id="PTHR46289">
    <property type="entry name" value="52 KDA REPRESSOR OF THE INHIBITOR OF THE PROTEIN KINASE-LIKE PROTEIN-RELATED"/>
    <property type="match status" value="1"/>
</dbReference>
<dbReference type="SUPFAM" id="SSF53098">
    <property type="entry name" value="Ribonuclease H-like"/>
    <property type="match status" value="1"/>
</dbReference>
<feature type="domain" description="DUF4371" evidence="2">
    <location>
        <begin position="147"/>
        <end position="299"/>
    </location>
</feature>
<sequence>MSDDQKYNLLKNHVRPSKNFIFPTTFIGGCNRAFRYDWFEEHGWWLVYSTKLDGAFCICCALFLNATERKQSTSLINAPFSKWHKKTKIIGSHQSKANHLVAFERAKLFLQSHENPNTRISVRMDSAKEANIKENRHILKCVAEAVLYCGRQCIALRGSAEQQHCSGNPGNFLALLKLLSNHNEKLKQHLEKPKLKNATYLSPQSQNEMIDVLGKHMIQAKIVEEVRHAQMYTVLADEVTSHNVELMPMCVRFVDKDLNIREELLEICAIKDMLSHLSIEIADCRGQGYDGASNMSSENVGVQALIKKDAPKAVYMHCNGHCLNLVIARSCALPVVRNMIDKMKYSVMFFTSSPKRELLLKEVVDKEAYSTEKRKPLIDLSRTRWAARHDAYSHFYSAFVFIIKALEVMVKSVYKELRETIIDDFNQIYEQAVRMAAQVNVEPTQPRAAGRQKHRENVPAEGVKEYYLRNMAIPFLDHVISEFESRFSPLSVSASRLMGLIPSVQCNSDVTVDISEAVALYQDDLPSPEVIHQELKRWKLKWQAKSSHQRPSSCASAIKECDEMMYPNIFKLLKIACTLPVTSCECERSASTLRRLNTFMRSSMGEDRMSSLALIHTHYDMALDLDEAVDLYSKMHPRRLELMSILMS</sequence>
<comment type="caution">
    <text evidence="3">The sequence shown here is derived from an EMBL/GenBank/DDBJ whole genome shotgun (WGS) entry which is preliminary data.</text>
</comment>
<organism evidence="3 4">
    <name type="scientific">Astyanax mexicanus</name>
    <name type="common">Blind cave fish</name>
    <name type="synonym">Astyanax fasciatus mexicanus</name>
    <dbReference type="NCBI Taxonomy" id="7994"/>
    <lineage>
        <taxon>Eukaryota</taxon>
        <taxon>Metazoa</taxon>
        <taxon>Chordata</taxon>
        <taxon>Craniata</taxon>
        <taxon>Vertebrata</taxon>
        <taxon>Euteleostomi</taxon>
        <taxon>Actinopterygii</taxon>
        <taxon>Neopterygii</taxon>
        <taxon>Teleostei</taxon>
        <taxon>Ostariophysi</taxon>
        <taxon>Characiformes</taxon>
        <taxon>Characoidei</taxon>
        <taxon>Acestrorhamphidae</taxon>
        <taxon>Acestrorhamphinae</taxon>
        <taxon>Astyanax</taxon>
    </lineage>
</organism>
<proteinExistence type="predicted"/>
<evidence type="ECO:0000259" key="2">
    <source>
        <dbReference type="Pfam" id="PF14291"/>
    </source>
</evidence>
<dbReference type="Pfam" id="PF14291">
    <property type="entry name" value="DUF4371"/>
    <property type="match status" value="1"/>
</dbReference>
<evidence type="ECO:0000313" key="4">
    <source>
        <dbReference type="Proteomes" id="UP000752171"/>
    </source>
</evidence>